<protein>
    <recommendedName>
        <fullName evidence="3">Alpha/beta hydrolase</fullName>
    </recommendedName>
</protein>
<evidence type="ECO:0000313" key="1">
    <source>
        <dbReference type="EMBL" id="GAA4237405.1"/>
    </source>
</evidence>
<keyword evidence="2" id="KW-1185">Reference proteome</keyword>
<comment type="caution">
    <text evidence="1">The sequence shown here is derived from an EMBL/GenBank/DDBJ whole genome shotgun (WGS) entry which is preliminary data.</text>
</comment>
<dbReference type="EMBL" id="BAABCA010000005">
    <property type="protein sequence ID" value="GAA4237405.1"/>
    <property type="molecule type" value="Genomic_DNA"/>
</dbReference>
<dbReference type="InterPro" id="IPR029058">
    <property type="entry name" value="AB_hydrolase_fold"/>
</dbReference>
<proteinExistence type="predicted"/>
<dbReference type="Proteomes" id="UP001501496">
    <property type="component" value="Unassembled WGS sequence"/>
</dbReference>
<dbReference type="Gene3D" id="3.40.50.1820">
    <property type="entry name" value="alpha/beta hydrolase"/>
    <property type="match status" value="1"/>
</dbReference>
<organism evidence="1 2">
    <name type="scientific">Postechiella marina</name>
    <dbReference type="NCBI Taxonomy" id="943941"/>
    <lineage>
        <taxon>Bacteria</taxon>
        <taxon>Pseudomonadati</taxon>
        <taxon>Bacteroidota</taxon>
        <taxon>Flavobacteriia</taxon>
        <taxon>Flavobacteriales</taxon>
        <taxon>Flavobacteriaceae</taxon>
        <taxon>Postechiella</taxon>
    </lineage>
</organism>
<name>A0ABP8CCG5_9FLAO</name>
<sequence>MIREKLIILSDLFGKEKSDWISVYYELLSDKYDIHYIDSKDLGEITLNTNNKEDIHNLFIAKSITVAVNNLTTKYREKINILAFSIGGTIAWKAILKGLNVSNFWAVSSTRIRYETKSPKCKTTLFYGENDTHKPDDNCFTKLKITPVFLKNQDHNMYSNPKVINTICNNILKQND</sequence>
<accession>A0ABP8CCG5</accession>
<evidence type="ECO:0008006" key="3">
    <source>
        <dbReference type="Google" id="ProtNLM"/>
    </source>
</evidence>
<evidence type="ECO:0000313" key="2">
    <source>
        <dbReference type="Proteomes" id="UP001501496"/>
    </source>
</evidence>
<dbReference type="RefSeq" id="WP_344788514.1">
    <property type="nucleotide sequence ID" value="NZ_BAABCA010000005.1"/>
</dbReference>
<gene>
    <name evidence="1" type="ORF">GCM10022291_24120</name>
</gene>
<dbReference type="SUPFAM" id="SSF53474">
    <property type="entry name" value="alpha/beta-Hydrolases"/>
    <property type="match status" value="1"/>
</dbReference>
<reference evidence="2" key="1">
    <citation type="journal article" date="2019" name="Int. J. Syst. Evol. Microbiol.">
        <title>The Global Catalogue of Microorganisms (GCM) 10K type strain sequencing project: providing services to taxonomists for standard genome sequencing and annotation.</title>
        <authorList>
            <consortium name="The Broad Institute Genomics Platform"/>
            <consortium name="The Broad Institute Genome Sequencing Center for Infectious Disease"/>
            <person name="Wu L."/>
            <person name="Ma J."/>
        </authorList>
    </citation>
    <scope>NUCLEOTIDE SEQUENCE [LARGE SCALE GENOMIC DNA]</scope>
    <source>
        <strain evidence="2">JCM 17630</strain>
    </source>
</reference>